<accession>A0A1G9NKB4</accession>
<protein>
    <submittedName>
        <fullName evidence="2">Uncharacterized protein</fullName>
    </submittedName>
</protein>
<reference evidence="3" key="1">
    <citation type="submission" date="2016-10" db="EMBL/GenBank/DDBJ databases">
        <authorList>
            <person name="Varghese N."/>
            <person name="Submissions S."/>
        </authorList>
    </citation>
    <scope>NUCLEOTIDE SEQUENCE [LARGE SCALE GENOMIC DNA]</scope>
    <source>
        <strain evidence="3">DSM 24536</strain>
    </source>
</reference>
<dbReference type="AlphaFoldDB" id="A0A1G9NKB4"/>
<evidence type="ECO:0000313" key="3">
    <source>
        <dbReference type="Proteomes" id="UP000199226"/>
    </source>
</evidence>
<dbReference type="OrthoDB" id="796951at2"/>
<keyword evidence="1" id="KW-0472">Membrane</keyword>
<sequence>MSRKTISEQDNQVTLFTELRKEFAGYFALLSQRRNQFLQRYPRQVFTGMLICLVTSVVLAFSVMRQKKVSTPSGVGKAGAEMASGLGQILNTGTALKEVLELQSQVEIILKKDSLNQADSLLLEAAFDRLEFINKKLNPKP</sequence>
<organism evidence="2 3">
    <name type="scientific">Daejeonella rubra</name>
    <dbReference type="NCBI Taxonomy" id="990371"/>
    <lineage>
        <taxon>Bacteria</taxon>
        <taxon>Pseudomonadati</taxon>
        <taxon>Bacteroidota</taxon>
        <taxon>Sphingobacteriia</taxon>
        <taxon>Sphingobacteriales</taxon>
        <taxon>Sphingobacteriaceae</taxon>
        <taxon>Daejeonella</taxon>
    </lineage>
</organism>
<name>A0A1G9NKB4_9SPHI</name>
<feature type="transmembrane region" description="Helical" evidence="1">
    <location>
        <begin position="45"/>
        <end position="64"/>
    </location>
</feature>
<evidence type="ECO:0000256" key="1">
    <source>
        <dbReference type="SAM" id="Phobius"/>
    </source>
</evidence>
<dbReference type="RefSeq" id="WP_090699600.1">
    <property type="nucleotide sequence ID" value="NZ_FNHH01000003.1"/>
</dbReference>
<evidence type="ECO:0000313" key="2">
    <source>
        <dbReference type="EMBL" id="SDL86425.1"/>
    </source>
</evidence>
<proteinExistence type="predicted"/>
<gene>
    <name evidence="2" type="ORF">SAMN05421813_10354</name>
</gene>
<keyword evidence="3" id="KW-1185">Reference proteome</keyword>
<dbReference type="EMBL" id="FNHH01000003">
    <property type="protein sequence ID" value="SDL86425.1"/>
    <property type="molecule type" value="Genomic_DNA"/>
</dbReference>
<keyword evidence="1" id="KW-0812">Transmembrane</keyword>
<dbReference type="Proteomes" id="UP000199226">
    <property type="component" value="Unassembled WGS sequence"/>
</dbReference>
<keyword evidence="1" id="KW-1133">Transmembrane helix</keyword>
<dbReference type="STRING" id="990371.SAMN05421813_10354"/>